<dbReference type="Gene3D" id="1.25.40.10">
    <property type="entry name" value="Tetratricopeptide repeat domain"/>
    <property type="match status" value="1"/>
</dbReference>
<dbReference type="FunFam" id="2.40.50.140:FF:000279">
    <property type="entry name" value="rRNA biogenesis protein rrp5"/>
    <property type="match status" value="1"/>
</dbReference>
<evidence type="ECO:0000256" key="5">
    <source>
        <dbReference type="ARBA" id="ARBA00022553"/>
    </source>
</evidence>
<feature type="domain" description="S1 motif" evidence="12">
    <location>
        <begin position="16"/>
        <end position="115"/>
    </location>
</feature>
<dbReference type="FunFam" id="2.40.50.140:FF:000103">
    <property type="entry name" value="protein RRP5 homolog"/>
    <property type="match status" value="3"/>
</dbReference>
<dbReference type="FunFam" id="2.40.50.140:FF:000159">
    <property type="entry name" value="rRNA biogenesis protein rrp5"/>
    <property type="match status" value="1"/>
</dbReference>
<dbReference type="InterPro" id="IPR048059">
    <property type="entry name" value="Rrp5_S1_rpt_hs1_sc1"/>
</dbReference>
<feature type="domain" description="S1 motif" evidence="12">
    <location>
        <begin position="595"/>
        <end position="669"/>
    </location>
</feature>
<feature type="domain" description="S1 motif" evidence="12">
    <location>
        <begin position="413"/>
        <end position="487"/>
    </location>
</feature>
<dbReference type="PANTHER" id="PTHR23270:SF10">
    <property type="entry name" value="PROTEIN RRP5 HOMOLOG"/>
    <property type="match status" value="1"/>
</dbReference>
<dbReference type="CDD" id="cd05693">
    <property type="entry name" value="S1_Rrp5_repeat_hs1_sc1"/>
    <property type="match status" value="1"/>
</dbReference>
<dbReference type="Pfam" id="PF23459">
    <property type="entry name" value="S1_RRP5"/>
    <property type="match status" value="4"/>
</dbReference>
<keyword evidence="14" id="KW-1185">Reference proteome</keyword>
<evidence type="ECO:0000256" key="1">
    <source>
        <dbReference type="ARBA" id="ARBA00002863"/>
    </source>
</evidence>
<feature type="domain" description="S1 motif" evidence="12">
    <location>
        <begin position="321"/>
        <end position="396"/>
    </location>
</feature>
<dbReference type="RefSeq" id="XP_033536819.1">
    <property type="nucleotide sequence ID" value="XM_033678955.1"/>
</dbReference>
<accession>A0A6G1GAS4</accession>
<reference evidence="15" key="3">
    <citation type="submission" date="2025-04" db="UniProtKB">
        <authorList>
            <consortium name="RefSeq"/>
        </authorList>
    </citation>
    <scope>IDENTIFICATION</scope>
    <source>
        <strain evidence="15">CBS 781.70</strain>
    </source>
</reference>
<name>A0A6G1GAS4_9PEZI</name>
<feature type="compositionally biased region" description="Polar residues" evidence="11">
    <location>
        <begin position="770"/>
        <end position="782"/>
    </location>
</feature>
<comment type="subcellular location">
    <subcellularLocation>
        <location evidence="2">Nucleus</location>
        <location evidence="2">Nucleolus</location>
    </subcellularLocation>
</comment>
<feature type="domain" description="S1 motif" evidence="12">
    <location>
        <begin position="131"/>
        <end position="200"/>
    </location>
</feature>
<evidence type="ECO:0000256" key="7">
    <source>
        <dbReference type="ARBA" id="ARBA00023242"/>
    </source>
</evidence>
<comment type="function">
    <text evidence="1">Component of the cleavage factor IA (CFIA) complex, which is involved in the endonucleolytic cleavage during polyadenylation-dependent pre-mRNA 3'-end formation.</text>
</comment>
<dbReference type="PROSITE" id="PS50126">
    <property type="entry name" value="S1"/>
    <property type="match status" value="12"/>
</dbReference>
<evidence type="ECO:0000313" key="13">
    <source>
        <dbReference type="EMBL" id="KAF1815188.1"/>
    </source>
</evidence>
<dbReference type="InterPro" id="IPR012340">
    <property type="entry name" value="NA-bd_OB-fold"/>
</dbReference>
<evidence type="ECO:0000313" key="14">
    <source>
        <dbReference type="Proteomes" id="UP000504638"/>
    </source>
</evidence>
<evidence type="ECO:0000256" key="6">
    <source>
        <dbReference type="ARBA" id="ARBA00022737"/>
    </source>
</evidence>
<keyword evidence="5" id="KW-0597">Phosphoprotein</keyword>
<feature type="domain" description="S1 motif" evidence="12">
    <location>
        <begin position="993"/>
        <end position="1062"/>
    </location>
</feature>
<dbReference type="CDD" id="cd05707">
    <property type="entry name" value="S1_Rrp5_repeat_sc11"/>
    <property type="match status" value="1"/>
</dbReference>
<organism evidence="13">
    <name type="scientific">Eremomyces bilateralis CBS 781.70</name>
    <dbReference type="NCBI Taxonomy" id="1392243"/>
    <lineage>
        <taxon>Eukaryota</taxon>
        <taxon>Fungi</taxon>
        <taxon>Dikarya</taxon>
        <taxon>Ascomycota</taxon>
        <taxon>Pezizomycotina</taxon>
        <taxon>Dothideomycetes</taxon>
        <taxon>Dothideomycetes incertae sedis</taxon>
        <taxon>Eremomycetales</taxon>
        <taxon>Eremomycetaceae</taxon>
        <taxon>Eremomyces</taxon>
    </lineage>
</organism>
<evidence type="ECO:0000256" key="10">
    <source>
        <dbReference type="ARBA" id="ARBA00076674"/>
    </source>
</evidence>
<dbReference type="InterPro" id="IPR057302">
    <property type="entry name" value="Rrp5_S1"/>
</dbReference>
<feature type="region of interest" description="Disordered" evidence="11">
    <location>
        <begin position="1335"/>
        <end position="1366"/>
    </location>
</feature>
<dbReference type="SMART" id="SM00316">
    <property type="entry name" value="S1"/>
    <property type="match status" value="12"/>
</dbReference>
<dbReference type="CDD" id="cd05697">
    <property type="entry name" value="S1_Rrp5_repeat_hs5"/>
    <property type="match status" value="1"/>
</dbReference>
<proteinExistence type="predicted"/>
<protein>
    <recommendedName>
        <fullName evidence="9">rRNA biogenesis protein RRP5</fullName>
    </recommendedName>
    <alternativeName>
        <fullName evidence="10">Ribosomal RNA-processing protein 5</fullName>
    </alternativeName>
</protein>
<dbReference type="CDD" id="cd05702">
    <property type="entry name" value="S1_Rrp5_repeat_hs11_sc8"/>
    <property type="match status" value="1"/>
</dbReference>
<dbReference type="GO" id="GO:0003723">
    <property type="term" value="F:RNA binding"/>
    <property type="evidence" value="ECO:0007669"/>
    <property type="project" value="TreeGrafter"/>
</dbReference>
<keyword evidence="4" id="KW-0698">rRNA processing</keyword>
<keyword evidence="7" id="KW-0539">Nucleus</keyword>
<feature type="domain" description="S1 motif" evidence="12">
    <location>
        <begin position="906"/>
        <end position="977"/>
    </location>
</feature>
<dbReference type="InterPro" id="IPR008847">
    <property type="entry name" value="Suf"/>
</dbReference>
<dbReference type="InterPro" id="IPR011990">
    <property type="entry name" value="TPR-like_helical_dom_sf"/>
</dbReference>
<dbReference type="SUPFAM" id="SSF48452">
    <property type="entry name" value="TPR-like"/>
    <property type="match status" value="2"/>
</dbReference>
<dbReference type="InterPro" id="IPR057301">
    <property type="entry name" value="Rrp5_OB_4th"/>
</dbReference>
<dbReference type="GO" id="GO:0006364">
    <property type="term" value="P:rRNA processing"/>
    <property type="evidence" value="ECO:0007669"/>
    <property type="project" value="UniProtKB-KW"/>
</dbReference>
<evidence type="ECO:0000256" key="11">
    <source>
        <dbReference type="SAM" id="MobiDB-lite"/>
    </source>
</evidence>
<sequence length="1650" mass="182400">MGIKPEGLSYKRLVIGSLVLGQVTRITSRDVCLALPNNLVGYVPLTSISPTINQKVESLLEDSEPDEANSEDEDDIDLESMFYVGQYLRAYVTSTEGHAVETKSKAKRRIELSLESNLVNSGISKDDIVAGSMLQATVSSVEDHGLVLDLGLSESSTKGFMPAAELSPEFPLSKIQTGTVLFCLVTGFESNKRVVKLSCDSKKLRALEKYCVLDAPSIRILLPGTAVEVLVTESSETGVVGKVMGMLDVTADFVHCGLNLPNQRSAEAMKEGSKVRGRIICTFPNAEPPKMGVSFLDHVRTLQNSATISEGHPVMETRPLSSFVDAAKVYKVDRLRGLFVDVGMEHTPGFVHISRVSDKNIASLSASEGSFKIGSSHRARIIGFNQMDGVFSLAMDEKTLNEPFLRIEDLPIGDVLSGTVEKIVINDRGIGGVLVKLSDGIIGLVPEMHMSDVRLEHPEKRFREGMSVRVRVLSTNPERRLIRLTMKKSLVNSDATLFKDIRNIAPGDSSPGTIVSLLPTGAVVQFYGSVRAFLPVSEMSEAYIKDPAQHFRTGQVVNVHVLSVDPDSNKMVVSCRDPAAFGEAQKEAFASIHVGDLVKGAVTDKSSDVVTFRIGDAGIKATLHLIQLTDGSEKKCAADLKRLRPGQTLDNLVVLEKVEKRNLLYVSAKPSLVAETRAGSLIKAFEDVKEGKTVRGFVRGVSADGVFVQFAGAIVGFLHKSQLDEKALKLPDFGMTKGQSVSAKVLTVDPATNRFFLSKKSGPQPERSTESNGTDQKSIGQPVTNAVDGVSKLSTDYAVGVTTKARITAAKDTQLNVLLADNVQGRIDVSEVFDNWEDIKDRKYPLKSFHKGQILSVQIIGIHDARSHKFLPISHRGGKVPVFELTAKPKTLQGGQILSMDQLSTGKTYTAFVNNIDARCVWVNLSPSVRGRVDLMDLSDDLSLLSDVQHNFPIGSAVRVRVKSIDVESNRLDLSATSTDSSEPLTLRDLSHNMVIPGRVTKVTERYLMIQLSSTISGQVPLTELSDDFSLAKTSAYNNNDIVRACVLNVDLPNKQVMLSLRPSHVLSSGLPVRDPPIADISQIKMNDVRRGFVKNVSAQGVFVSLSPKVTAFVRVSELSDAYLKDWKSKFEVDQLVEGKVIHVDTDTNQLQLSLKESVLNPDYVRPLGLDDIKRGQVVTGKVRKVEDYGVFILVDNSKNVSGLCHRSEIADDPVKDVKSLYQEGDIVKAKVVKVDLEKRRVNFSLKASHFASEDEDVLSEAEDDMDDEETGGVEIVQEGHPVAGQDREDATRTDSVDVHMGNTESNGASEQTSTVLDRLKVASFDWTGLSLAEKINGTNDDSDGELSTKKKKRRKPEIKVDMTGDLDKYGPRSVADYERQLLGQPNSSSLWIQYMAFQLQLGEVDKARNIAERALRTINIREDDEKLNVWVAMLNLENAFGSDESMQETFQRACQYNDTKEMHERLASIYIESGKHDRAEDLFASMVKNKSISPDPTFWINYATFVMSTLNQPDRARALLQRATQSVPSDLHRQLTMKFAALEFQSRNGNAERGRTVFEGLVDTWPKKWDIWDVWMSLEKSKKESEHVRALYGRMSERKMKKKRAKSFFKQWFDWEESFGSEQGLEDVKKRAAAYVEKMQEDKDKMEED</sequence>
<dbReference type="FunFam" id="2.40.50.140:FF:000196">
    <property type="entry name" value="rRNA biogenesis protein RRP5"/>
    <property type="match status" value="1"/>
</dbReference>
<comment type="function">
    <text evidence="8">Involved in the biogenesis of rRNA. Required for the formation of 18S and 5.8S rRNA.</text>
</comment>
<dbReference type="GO" id="GO:0032040">
    <property type="term" value="C:small-subunit processome"/>
    <property type="evidence" value="ECO:0007669"/>
    <property type="project" value="TreeGrafter"/>
</dbReference>
<dbReference type="Pfam" id="PF24685">
    <property type="entry name" value="OB_RRP5_4th"/>
    <property type="match status" value="1"/>
</dbReference>
<dbReference type="InterPro" id="IPR003107">
    <property type="entry name" value="HAT"/>
</dbReference>
<feature type="domain" description="S1 motif" evidence="12">
    <location>
        <begin position="800"/>
        <end position="876"/>
    </location>
</feature>
<dbReference type="CDD" id="cd05706">
    <property type="entry name" value="S1_Rrp5_repeat_sc10"/>
    <property type="match status" value="1"/>
</dbReference>
<dbReference type="SMART" id="SM00386">
    <property type="entry name" value="HAT"/>
    <property type="match status" value="5"/>
</dbReference>
<dbReference type="InterPro" id="IPR048058">
    <property type="entry name" value="Rrp5_S1_rpt_hs11_sc8"/>
</dbReference>
<evidence type="ECO:0000259" key="12">
    <source>
        <dbReference type="PROSITE" id="PS50126"/>
    </source>
</evidence>
<dbReference type="GeneID" id="54419525"/>
<dbReference type="SUPFAM" id="SSF50249">
    <property type="entry name" value="Nucleic acid-binding proteins"/>
    <property type="match status" value="11"/>
</dbReference>
<dbReference type="Gene3D" id="2.40.50.140">
    <property type="entry name" value="Nucleic acid-binding proteins"/>
    <property type="match status" value="11"/>
</dbReference>
<evidence type="ECO:0000256" key="3">
    <source>
        <dbReference type="ARBA" id="ARBA00022517"/>
    </source>
</evidence>
<feature type="domain" description="S1 motif" evidence="12">
    <location>
        <begin position="507"/>
        <end position="576"/>
    </location>
</feature>
<evidence type="ECO:0000256" key="2">
    <source>
        <dbReference type="ARBA" id="ARBA00004604"/>
    </source>
</evidence>
<dbReference type="CDD" id="cd04461">
    <property type="entry name" value="S1_Rrp5_repeat_hs8_sc7"/>
    <property type="match status" value="1"/>
</dbReference>
<dbReference type="InterPro" id="IPR045209">
    <property type="entry name" value="Rrp5"/>
</dbReference>
<dbReference type="CDD" id="cd05698">
    <property type="entry name" value="S1_Rrp5_repeat_hs6_sc5"/>
    <property type="match status" value="1"/>
</dbReference>
<evidence type="ECO:0000256" key="9">
    <source>
        <dbReference type="ARBA" id="ARBA00073619"/>
    </source>
</evidence>
<evidence type="ECO:0000256" key="8">
    <source>
        <dbReference type="ARBA" id="ARBA00055575"/>
    </source>
</evidence>
<dbReference type="OrthoDB" id="412781at2759"/>
<reference evidence="13 15" key="1">
    <citation type="submission" date="2020-01" db="EMBL/GenBank/DDBJ databases">
        <authorList>
            <consortium name="DOE Joint Genome Institute"/>
            <person name="Haridas S."/>
            <person name="Albert R."/>
            <person name="Binder M."/>
            <person name="Bloem J."/>
            <person name="Labutti K."/>
            <person name="Salamov A."/>
            <person name="Andreopoulos B."/>
            <person name="Baker S.E."/>
            <person name="Barry K."/>
            <person name="Bills G."/>
            <person name="Bluhm B.H."/>
            <person name="Cannon C."/>
            <person name="Castanera R."/>
            <person name="Culley D.E."/>
            <person name="Daum C."/>
            <person name="Ezra D."/>
            <person name="Gonzalez J.B."/>
            <person name="Henrissat B."/>
            <person name="Kuo A."/>
            <person name="Liang C."/>
            <person name="Lipzen A."/>
            <person name="Lutzoni F."/>
            <person name="Magnuson J."/>
            <person name="Mondo S."/>
            <person name="Nolan M."/>
            <person name="Ohm R."/>
            <person name="Pangilinan J."/>
            <person name="Park H.-J."/>
            <person name="Ramirez L."/>
            <person name="Alfaro M."/>
            <person name="Sun H."/>
            <person name="Tritt A."/>
            <person name="Yoshinaga Y."/>
            <person name="Zwiers L.-H."/>
            <person name="Turgeon B.G."/>
            <person name="Goodwin S.B."/>
            <person name="Spatafora J.W."/>
            <person name="Crous P.W."/>
            <person name="Grigoriev I.V."/>
        </authorList>
    </citation>
    <scope>NUCLEOTIDE SEQUENCE</scope>
    <source>
        <strain evidence="13 15">CBS 781.70</strain>
    </source>
</reference>
<dbReference type="InterPro" id="IPR003029">
    <property type="entry name" value="S1_domain"/>
</dbReference>
<keyword evidence="6" id="KW-0677">Repeat</keyword>
<dbReference type="FunFam" id="2.40.50.140:FF:000278">
    <property type="entry name" value="rRNA biogenesis protein rrp5"/>
    <property type="match status" value="1"/>
</dbReference>
<reference evidence="15" key="2">
    <citation type="submission" date="2020-04" db="EMBL/GenBank/DDBJ databases">
        <authorList>
            <consortium name="NCBI Genome Project"/>
        </authorList>
    </citation>
    <scope>NUCLEOTIDE SEQUENCE</scope>
    <source>
        <strain evidence="15">CBS 781.70</strain>
    </source>
</reference>
<dbReference type="Pfam" id="PF05843">
    <property type="entry name" value="Suf"/>
    <property type="match status" value="1"/>
</dbReference>
<feature type="region of interest" description="Disordered" evidence="11">
    <location>
        <begin position="756"/>
        <end position="782"/>
    </location>
</feature>
<evidence type="ECO:0000256" key="4">
    <source>
        <dbReference type="ARBA" id="ARBA00022552"/>
    </source>
</evidence>
<evidence type="ECO:0000313" key="15">
    <source>
        <dbReference type="RefSeq" id="XP_033536819.1"/>
    </source>
</evidence>
<gene>
    <name evidence="13 15" type="ORF">P152DRAFT_456239</name>
</gene>
<dbReference type="FunFam" id="2.40.50.140:FF:000155">
    <property type="entry name" value="rRNA biogenesis protein RRP5"/>
    <property type="match status" value="1"/>
</dbReference>
<dbReference type="PANTHER" id="PTHR23270">
    <property type="entry name" value="PROGRAMMED CELL DEATH PROTEIN 11 PRE-RRNA PROCESSING PROTEIN RRP5"/>
    <property type="match status" value="1"/>
</dbReference>
<dbReference type="EMBL" id="ML975152">
    <property type="protein sequence ID" value="KAF1815188.1"/>
    <property type="molecule type" value="Genomic_DNA"/>
</dbReference>
<feature type="domain" description="S1 motif" evidence="12">
    <location>
        <begin position="1176"/>
        <end position="1247"/>
    </location>
</feature>
<feature type="domain" description="S1 motif" evidence="12">
    <location>
        <begin position="691"/>
        <end position="760"/>
    </location>
</feature>
<feature type="domain" description="S1 motif" evidence="12">
    <location>
        <begin position="1087"/>
        <end position="1156"/>
    </location>
</feature>
<keyword evidence="3" id="KW-0690">Ribosome biogenesis</keyword>
<dbReference type="FunFam" id="2.40.50.140:FF:000266">
    <property type="entry name" value="rRNA biogenesis protein rrp5"/>
    <property type="match status" value="1"/>
</dbReference>
<dbReference type="Proteomes" id="UP000504638">
    <property type="component" value="Unplaced"/>
</dbReference>
<dbReference type="Pfam" id="PF00575">
    <property type="entry name" value="S1"/>
    <property type="match status" value="3"/>
</dbReference>